<name>A0A9E2KLS0_9GAMM</name>
<dbReference type="InterPro" id="IPR003510">
    <property type="entry name" value="Fumarate_red_C"/>
</dbReference>
<evidence type="ECO:0000256" key="5">
    <source>
        <dbReference type="SAM" id="Phobius"/>
    </source>
</evidence>
<reference evidence="6" key="1">
    <citation type="journal article" date="2021" name="PeerJ">
        <title>Extensive microbial diversity within the chicken gut microbiome revealed by metagenomics and culture.</title>
        <authorList>
            <person name="Gilroy R."/>
            <person name="Ravi A."/>
            <person name="Getino M."/>
            <person name="Pursley I."/>
            <person name="Horton D.L."/>
            <person name="Alikhan N.F."/>
            <person name="Baker D."/>
            <person name="Gharbi K."/>
            <person name="Hall N."/>
            <person name="Watson M."/>
            <person name="Adriaenssens E.M."/>
            <person name="Foster-Nyarko E."/>
            <person name="Jarju S."/>
            <person name="Secka A."/>
            <person name="Antonio M."/>
            <person name="Oren A."/>
            <person name="Chaudhuri R.R."/>
            <person name="La Ragione R."/>
            <person name="Hildebrand F."/>
            <person name="Pallen M.J."/>
        </authorList>
    </citation>
    <scope>NUCLEOTIDE SEQUENCE</scope>
    <source>
        <strain evidence="6">687</strain>
    </source>
</reference>
<organism evidence="6 7">
    <name type="scientific">Candidatus Anaerobiospirillum merdipullorum</name>
    <dbReference type="NCBI Taxonomy" id="2838450"/>
    <lineage>
        <taxon>Bacteria</taxon>
        <taxon>Pseudomonadati</taxon>
        <taxon>Pseudomonadota</taxon>
        <taxon>Gammaproteobacteria</taxon>
        <taxon>Aeromonadales</taxon>
        <taxon>Succinivibrionaceae</taxon>
        <taxon>Anaerobiospirillum</taxon>
    </lineage>
</organism>
<evidence type="ECO:0000256" key="3">
    <source>
        <dbReference type="ARBA" id="ARBA00022989"/>
    </source>
</evidence>
<reference evidence="6" key="2">
    <citation type="submission" date="2021-04" db="EMBL/GenBank/DDBJ databases">
        <authorList>
            <person name="Gilroy R."/>
        </authorList>
    </citation>
    <scope>NUCLEOTIDE SEQUENCE</scope>
    <source>
        <strain evidence="6">687</strain>
    </source>
</reference>
<protein>
    <submittedName>
        <fullName evidence="6">Fumarate reductase subunit C</fullName>
    </submittedName>
</protein>
<sequence>MSEVKSYRKPYTPKVEWNWWTKVPYLTRYMVREGTCVLALFVACELILGVFLFAMCNLVDNPTEADVAPYLWWVNSFVGNPIVMLLNLVSLGAVLYHAVTFFALMPKSMRVFMNKNTTDLVPDYFMLGACYGALGGATLVILIVAFATM</sequence>
<dbReference type="Proteomes" id="UP000824150">
    <property type="component" value="Unassembled WGS sequence"/>
</dbReference>
<dbReference type="GO" id="GO:0016020">
    <property type="term" value="C:membrane"/>
    <property type="evidence" value="ECO:0007669"/>
    <property type="project" value="InterPro"/>
</dbReference>
<feature type="transmembrane region" description="Helical" evidence="5">
    <location>
        <begin position="124"/>
        <end position="147"/>
    </location>
</feature>
<feature type="transmembrane region" description="Helical" evidence="5">
    <location>
        <begin position="36"/>
        <end position="55"/>
    </location>
</feature>
<evidence type="ECO:0000256" key="4">
    <source>
        <dbReference type="ARBA" id="ARBA00023136"/>
    </source>
</evidence>
<dbReference type="Pfam" id="PF02300">
    <property type="entry name" value="Fumarate_red_C"/>
    <property type="match status" value="1"/>
</dbReference>
<dbReference type="AlphaFoldDB" id="A0A9E2KLS0"/>
<evidence type="ECO:0000313" key="7">
    <source>
        <dbReference type="Proteomes" id="UP000824150"/>
    </source>
</evidence>
<dbReference type="Gene3D" id="1.20.1300.10">
    <property type="entry name" value="Fumarate reductase/succinate dehydrogenase, transmembrane subunit"/>
    <property type="match status" value="1"/>
</dbReference>
<evidence type="ECO:0000313" key="6">
    <source>
        <dbReference type="EMBL" id="MBU3826254.1"/>
    </source>
</evidence>
<keyword evidence="3 5" id="KW-1133">Transmembrane helix</keyword>
<gene>
    <name evidence="6" type="ORF">IAA31_02015</name>
</gene>
<feature type="transmembrane region" description="Helical" evidence="5">
    <location>
        <begin position="82"/>
        <end position="104"/>
    </location>
</feature>
<dbReference type="InterPro" id="IPR034804">
    <property type="entry name" value="SQR/QFR_C/D"/>
</dbReference>
<accession>A0A9E2KLS0</accession>
<keyword evidence="1" id="KW-1003">Cell membrane</keyword>
<evidence type="ECO:0000256" key="2">
    <source>
        <dbReference type="ARBA" id="ARBA00022692"/>
    </source>
</evidence>
<evidence type="ECO:0000256" key="1">
    <source>
        <dbReference type="ARBA" id="ARBA00022475"/>
    </source>
</evidence>
<dbReference type="EMBL" id="JAHLFG010000023">
    <property type="protein sequence ID" value="MBU3826254.1"/>
    <property type="molecule type" value="Genomic_DNA"/>
</dbReference>
<keyword evidence="2 5" id="KW-0812">Transmembrane</keyword>
<comment type="caution">
    <text evidence="6">The sequence shown here is derived from an EMBL/GenBank/DDBJ whole genome shotgun (WGS) entry which is preliminary data.</text>
</comment>
<proteinExistence type="predicted"/>
<dbReference type="SUPFAM" id="SSF81343">
    <property type="entry name" value="Fumarate reductase respiratory complex transmembrane subunits"/>
    <property type="match status" value="1"/>
</dbReference>
<keyword evidence="4 5" id="KW-0472">Membrane</keyword>